<evidence type="ECO:0000313" key="2">
    <source>
        <dbReference type="EMBL" id="MBK9296624.1"/>
    </source>
</evidence>
<gene>
    <name evidence="2" type="ORF">IPN02_07210</name>
</gene>
<dbReference type="AlphaFoldDB" id="A0A936TEF0"/>
<keyword evidence="1" id="KW-1133">Transmembrane helix</keyword>
<organism evidence="2 3">
    <name type="scientific">Candidatus Neomicrothrix subdominans</name>
    <dbReference type="NCBI Taxonomy" id="2954438"/>
    <lineage>
        <taxon>Bacteria</taxon>
        <taxon>Bacillati</taxon>
        <taxon>Actinomycetota</taxon>
        <taxon>Acidimicrobiia</taxon>
        <taxon>Acidimicrobiales</taxon>
        <taxon>Microthrixaceae</taxon>
        <taxon>Candidatus Neomicrothrix</taxon>
    </lineage>
</organism>
<accession>A0A936TEF0</accession>
<feature type="transmembrane region" description="Helical" evidence="1">
    <location>
        <begin position="88"/>
        <end position="110"/>
    </location>
</feature>
<name>A0A936TEF0_9ACTN</name>
<feature type="transmembrane region" description="Helical" evidence="1">
    <location>
        <begin position="170"/>
        <end position="191"/>
    </location>
</feature>
<feature type="transmembrane region" description="Helical" evidence="1">
    <location>
        <begin position="245"/>
        <end position="266"/>
    </location>
</feature>
<reference evidence="2 3" key="1">
    <citation type="submission" date="2020-10" db="EMBL/GenBank/DDBJ databases">
        <title>Connecting structure to function with the recovery of over 1000 high-quality activated sludge metagenome-assembled genomes encoding full-length rRNA genes using long-read sequencing.</title>
        <authorList>
            <person name="Singleton C.M."/>
            <person name="Petriglieri F."/>
            <person name="Kristensen J.M."/>
            <person name="Kirkegaard R.H."/>
            <person name="Michaelsen T.Y."/>
            <person name="Andersen M.H."/>
            <person name="Karst S.M."/>
            <person name="Dueholm M.S."/>
            <person name="Nielsen P.H."/>
            <person name="Albertsen M."/>
        </authorList>
    </citation>
    <scope>NUCLEOTIDE SEQUENCE [LARGE SCALE GENOMIC DNA]</scope>
    <source>
        <strain evidence="2">Lyne_18-Q3-R50-59_MAXAC.006</strain>
    </source>
</reference>
<dbReference type="Proteomes" id="UP000727993">
    <property type="component" value="Unassembled WGS sequence"/>
</dbReference>
<comment type="caution">
    <text evidence="2">The sequence shown here is derived from an EMBL/GenBank/DDBJ whole genome shotgun (WGS) entry which is preliminary data.</text>
</comment>
<protein>
    <submittedName>
        <fullName evidence="2">Uncharacterized protein</fullName>
    </submittedName>
</protein>
<keyword evidence="1" id="KW-0812">Transmembrane</keyword>
<feature type="transmembrane region" description="Helical" evidence="1">
    <location>
        <begin position="139"/>
        <end position="158"/>
    </location>
</feature>
<feature type="transmembrane region" description="Helical" evidence="1">
    <location>
        <begin position="212"/>
        <end position="233"/>
    </location>
</feature>
<feature type="transmembrane region" description="Helical" evidence="1">
    <location>
        <begin position="64"/>
        <end position="82"/>
    </location>
</feature>
<evidence type="ECO:0000256" key="1">
    <source>
        <dbReference type="SAM" id="Phobius"/>
    </source>
</evidence>
<evidence type="ECO:0000313" key="3">
    <source>
        <dbReference type="Proteomes" id="UP000727993"/>
    </source>
</evidence>
<feature type="transmembrane region" description="Helical" evidence="1">
    <location>
        <begin position="6"/>
        <end position="27"/>
    </location>
</feature>
<dbReference type="EMBL" id="JADJZA010000003">
    <property type="protein sequence ID" value="MBK9296624.1"/>
    <property type="molecule type" value="Genomic_DNA"/>
</dbReference>
<keyword evidence="1" id="KW-0472">Membrane</keyword>
<sequence>MDTDVASLFWFAVPGILVPGVLLVLAFRSPTWKQMTRWATQAQVTITTHNDDMIRDRLGRARRYRSLVSLPFWWIFALPTILTKPLPGWIDGAAWIPLTGYMLGSMLAAVSQPEKPGNVRAAELSPRLPSRYAQPRARLAPWLVLSTAIILFGLAKAFPPMYALSVRAQVPQLLTAVAVAALAEVALRVIGRQPQMTGSATRRAADDALRSTGATAAVASAIMMSLITLGSAIRVSLGSGQRAWVGLPAMVIVGGLTYIVFAAIITQQPWAPTWRRPLQLAPKTHPDPTTKSVGA</sequence>
<proteinExistence type="predicted"/>